<dbReference type="EMBL" id="AFYH01253435">
    <property type="status" value="NOT_ANNOTATED_CDS"/>
    <property type="molecule type" value="Genomic_DNA"/>
</dbReference>
<evidence type="ECO:0000256" key="2">
    <source>
        <dbReference type="ARBA" id="ARBA00012180"/>
    </source>
</evidence>
<sequence length="292" mass="33173">HKAIMQQKLSKAPGIDSSMTVEAIRKGGETMRSAILQILTHYGVPEKMIAAIKALYVDTESCVAVGGIVSNPFKVKTGVLQGDILAPFLFIIMVDYIFTNMKMQNSFETKANNYALKDLEFADNVLLFNNDVDLAREHLNELSETAAKVGLKINPTKTKFMTNLADGDLTHGPDIIECVDNFHYLGANLSSTEYDIKEHQKRRLAILAMMWKLWRSTDISVALKQRLYNATYKTVFIYGFEARTLSTKKVQTTQAKRKIMWIKFYDRVPNSTIYQMTNIIPLVDELQMQQLK</sequence>
<reference evidence="4" key="2">
    <citation type="submission" date="2025-08" db="UniProtKB">
        <authorList>
            <consortium name="Ensembl"/>
        </authorList>
    </citation>
    <scope>IDENTIFICATION</scope>
</reference>
<dbReference type="PANTHER" id="PTHR47027:SF20">
    <property type="entry name" value="REVERSE TRANSCRIPTASE-LIKE PROTEIN WITH RNA-DIRECTED DNA POLYMERASE DOMAIN"/>
    <property type="match status" value="1"/>
</dbReference>
<evidence type="ECO:0000313" key="5">
    <source>
        <dbReference type="Proteomes" id="UP000008672"/>
    </source>
</evidence>
<evidence type="ECO:0000259" key="3">
    <source>
        <dbReference type="PROSITE" id="PS50878"/>
    </source>
</evidence>
<dbReference type="HOGENOM" id="CLU_954869_0_0_1"/>
<proteinExistence type="inferred from homology"/>
<dbReference type="Gene3D" id="3.30.70.270">
    <property type="match status" value="1"/>
</dbReference>
<dbReference type="Pfam" id="PF00078">
    <property type="entry name" value="RVT_1"/>
    <property type="match status" value="1"/>
</dbReference>
<name>H3A099_LATCH</name>
<organism evidence="4 5">
    <name type="scientific">Latimeria chalumnae</name>
    <name type="common">Coelacanth</name>
    <dbReference type="NCBI Taxonomy" id="7897"/>
    <lineage>
        <taxon>Eukaryota</taxon>
        <taxon>Metazoa</taxon>
        <taxon>Chordata</taxon>
        <taxon>Craniata</taxon>
        <taxon>Vertebrata</taxon>
        <taxon>Euteleostomi</taxon>
        <taxon>Coelacanthiformes</taxon>
        <taxon>Coelacanthidae</taxon>
        <taxon>Latimeria</taxon>
    </lineage>
</organism>
<dbReference type="GeneTree" id="ENSGT01090000260328"/>
<accession>H3A099</accession>
<dbReference type="OMA" id="ATYACET"/>
<dbReference type="EC" id="3.1.26.4" evidence="2"/>
<evidence type="ECO:0000313" key="4">
    <source>
        <dbReference type="Ensembl" id="ENSLACP00000003070.1"/>
    </source>
</evidence>
<dbReference type="STRING" id="7897.ENSLACP00000003070"/>
<feature type="domain" description="Reverse transcriptase" evidence="3">
    <location>
        <begin position="1"/>
        <end position="189"/>
    </location>
</feature>
<dbReference type="GO" id="GO:0004523">
    <property type="term" value="F:RNA-DNA hybrid ribonuclease activity"/>
    <property type="evidence" value="ECO:0007669"/>
    <property type="project" value="UniProtKB-EC"/>
</dbReference>
<evidence type="ECO:0000256" key="1">
    <source>
        <dbReference type="ARBA" id="ARBA00010879"/>
    </source>
</evidence>
<dbReference type="Ensembl" id="ENSLACT00000003100.1">
    <property type="protein sequence ID" value="ENSLACP00000003070.1"/>
    <property type="gene ID" value="ENSLACG00000002750.1"/>
</dbReference>
<reference evidence="5" key="1">
    <citation type="submission" date="2011-08" db="EMBL/GenBank/DDBJ databases">
        <title>The draft genome of Latimeria chalumnae.</title>
        <authorList>
            <person name="Di Palma F."/>
            <person name="Alfoldi J."/>
            <person name="Johnson J."/>
            <person name="Berlin A."/>
            <person name="Gnerre S."/>
            <person name="Jaffe D."/>
            <person name="MacCallum I."/>
            <person name="Young S."/>
            <person name="Walker B.J."/>
            <person name="Lander E."/>
            <person name="Lindblad-Toh K."/>
        </authorList>
    </citation>
    <scope>NUCLEOTIDE SEQUENCE [LARGE SCALE GENOMIC DNA]</scope>
    <source>
        <strain evidence="5">Wild caught</strain>
    </source>
</reference>
<dbReference type="InParanoid" id="H3A099"/>
<keyword evidence="5" id="KW-1185">Reference proteome</keyword>
<dbReference type="InterPro" id="IPR043128">
    <property type="entry name" value="Rev_trsase/Diguanyl_cyclase"/>
</dbReference>
<dbReference type="PROSITE" id="PS50878">
    <property type="entry name" value="RT_POL"/>
    <property type="match status" value="1"/>
</dbReference>
<comment type="similarity">
    <text evidence="1">Belongs to the beta type-B retroviral polymerase family. HERV class-II K(HML-2) pol subfamily.</text>
</comment>
<dbReference type="PANTHER" id="PTHR47027">
    <property type="entry name" value="REVERSE TRANSCRIPTASE DOMAIN-CONTAINING PROTEIN"/>
    <property type="match status" value="1"/>
</dbReference>
<dbReference type="SUPFAM" id="SSF56672">
    <property type="entry name" value="DNA/RNA polymerases"/>
    <property type="match status" value="1"/>
</dbReference>
<dbReference type="eggNOG" id="KOG1075">
    <property type="taxonomic scope" value="Eukaryota"/>
</dbReference>
<dbReference type="InterPro" id="IPR043502">
    <property type="entry name" value="DNA/RNA_pol_sf"/>
</dbReference>
<reference evidence="4" key="3">
    <citation type="submission" date="2025-09" db="UniProtKB">
        <authorList>
            <consortium name="Ensembl"/>
        </authorList>
    </citation>
    <scope>IDENTIFICATION</scope>
</reference>
<dbReference type="Proteomes" id="UP000008672">
    <property type="component" value="Unassembled WGS sequence"/>
</dbReference>
<dbReference type="InterPro" id="IPR000477">
    <property type="entry name" value="RT_dom"/>
</dbReference>
<dbReference type="AlphaFoldDB" id="H3A099"/>
<protein>
    <recommendedName>
        <fullName evidence="2">ribonuclease H</fullName>
        <ecNumber evidence="2">3.1.26.4</ecNumber>
    </recommendedName>
</protein>